<dbReference type="AlphaFoldDB" id="A0A4P6HR15"/>
<dbReference type="Proteomes" id="UP000293296">
    <property type="component" value="Chromosome"/>
</dbReference>
<gene>
    <name evidence="2" type="ORF">C3Y92_18800</name>
</gene>
<dbReference type="RefSeq" id="WP_129355316.1">
    <property type="nucleotide sequence ID" value="NZ_CP026538.1"/>
</dbReference>
<evidence type="ECO:0000313" key="3">
    <source>
        <dbReference type="Proteomes" id="UP000293296"/>
    </source>
</evidence>
<protein>
    <submittedName>
        <fullName evidence="2">Uncharacterized protein</fullName>
    </submittedName>
</protein>
<keyword evidence="1" id="KW-0732">Signal</keyword>
<name>A0A4P6HR15_9BACT</name>
<dbReference type="OrthoDB" id="5458908at2"/>
<evidence type="ECO:0000256" key="1">
    <source>
        <dbReference type="SAM" id="SignalP"/>
    </source>
</evidence>
<dbReference type="EMBL" id="CP026538">
    <property type="protein sequence ID" value="QAZ69174.1"/>
    <property type="molecule type" value="Genomic_DNA"/>
</dbReference>
<reference evidence="2 3" key="1">
    <citation type="submission" date="2018-02" db="EMBL/GenBank/DDBJ databases">
        <title>Genome sequence of Desulfovibrio carbinolicus DSM 3852.</title>
        <authorList>
            <person name="Wilbanks E."/>
            <person name="Skennerton C.T."/>
            <person name="Orphan V.J."/>
        </authorList>
    </citation>
    <scope>NUCLEOTIDE SEQUENCE [LARGE SCALE GENOMIC DNA]</scope>
    <source>
        <strain evidence="2 3">DSM 3852</strain>
    </source>
</reference>
<feature type="signal peptide" evidence="1">
    <location>
        <begin position="1"/>
        <end position="21"/>
    </location>
</feature>
<dbReference type="KEGG" id="dcb:C3Y92_18800"/>
<feature type="chain" id="PRO_5020805583" evidence="1">
    <location>
        <begin position="22"/>
        <end position="117"/>
    </location>
</feature>
<sequence>MRHRLLAVFFACLVLLAPALAAAETDVAGVWRGSLYGSNLQAVVEQDGNAVKAQVVVSALTGETNVYHVVGAIFNGHLYMLHGSGHIFEGDAKGNELTGVLTTKGGSKVELRAVRTP</sequence>
<organism evidence="2 3">
    <name type="scientific">Solidesulfovibrio carbinolicus</name>
    <dbReference type="NCBI Taxonomy" id="296842"/>
    <lineage>
        <taxon>Bacteria</taxon>
        <taxon>Pseudomonadati</taxon>
        <taxon>Thermodesulfobacteriota</taxon>
        <taxon>Desulfovibrionia</taxon>
        <taxon>Desulfovibrionales</taxon>
        <taxon>Desulfovibrionaceae</taxon>
        <taxon>Solidesulfovibrio</taxon>
    </lineage>
</organism>
<accession>A0A4P6HR15</accession>
<evidence type="ECO:0000313" key="2">
    <source>
        <dbReference type="EMBL" id="QAZ69174.1"/>
    </source>
</evidence>
<keyword evidence="3" id="KW-1185">Reference proteome</keyword>
<proteinExistence type="predicted"/>